<name>A0A1Z9YVF0_9GAMM</name>
<accession>A0A1Z9YVF0</accession>
<feature type="domain" description="DUF6602" evidence="1">
    <location>
        <begin position="38"/>
        <end position="138"/>
    </location>
</feature>
<evidence type="ECO:0000313" key="3">
    <source>
        <dbReference type="Proteomes" id="UP000196536"/>
    </source>
</evidence>
<proteinExistence type="predicted"/>
<sequence>MIPNSENKINKLFKAKIEQFKQAFINTSRDVYTNEDGNLLHPSEFGINREEIVKNYLKNILPDRMEIGSGFVVTANGKVSTQCDIIIYDKTVTPLIRDEKNHRFFPIESVIAVGEIKSKLSLTELKEALLKLAKIKSLRDVLFSPAYVYSLRNKESIDDYKPESDEFDQIVTFLICEKFTFPIKKTPLTNIVSCYGESLPHRPFCHRHNMVLSMADGLLTYALDDETIYPFPSKIIDYINVDEEYNIAERKNVVERLNYRFIKPLNDESIEHIRHFTSILNIGLISVSVLFPDLANYIPKEEKVEMFDCVQNYKF</sequence>
<dbReference type="OrthoDB" id="6945266at2"/>
<protein>
    <recommendedName>
        <fullName evidence="1">DUF6602 domain-containing protein</fullName>
    </recommendedName>
</protein>
<dbReference type="EMBL" id="NEXX01000005">
    <property type="protein sequence ID" value="OUY06198.1"/>
    <property type="molecule type" value="Genomic_DNA"/>
</dbReference>
<dbReference type="AlphaFoldDB" id="A0A1Z9YVF0"/>
<evidence type="ECO:0000313" key="2">
    <source>
        <dbReference type="EMBL" id="OUY06198.1"/>
    </source>
</evidence>
<gene>
    <name evidence="2" type="ORF">CAP51_13035</name>
</gene>
<dbReference type="Pfam" id="PF20247">
    <property type="entry name" value="DUF6602"/>
    <property type="match status" value="1"/>
</dbReference>
<dbReference type="RefSeq" id="WP_087621204.1">
    <property type="nucleotide sequence ID" value="NZ_NEXX01000005.1"/>
</dbReference>
<comment type="caution">
    <text evidence="2">The sequence shown here is derived from an EMBL/GenBank/DDBJ whole genome shotgun (WGS) entry which is preliminary data.</text>
</comment>
<organism evidence="2 3">
    <name type="scientific">Acinetobacter populi</name>
    <dbReference type="NCBI Taxonomy" id="1582270"/>
    <lineage>
        <taxon>Bacteria</taxon>
        <taxon>Pseudomonadati</taxon>
        <taxon>Pseudomonadota</taxon>
        <taxon>Gammaproteobacteria</taxon>
        <taxon>Moraxellales</taxon>
        <taxon>Moraxellaceae</taxon>
        <taxon>Acinetobacter</taxon>
    </lineage>
</organism>
<evidence type="ECO:0000259" key="1">
    <source>
        <dbReference type="Pfam" id="PF20247"/>
    </source>
</evidence>
<dbReference type="InterPro" id="IPR046537">
    <property type="entry name" value="DUF6602"/>
</dbReference>
<reference evidence="2 3" key="1">
    <citation type="submission" date="2017-05" db="EMBL/GenBank/DDBJ databases">
        <title>Acinetobacter populi ANC 5415 (= PBJ7), whole genome shotgun sequencing project.</title>
        <authorList>
            <person name="Nemec A."/>
            <person name="Radolfova-Krizova L."/>
        </authorList>
    </citation>
    <scope>NUCLEOTIDE SEQUENCE [LARGE SCALE GENOMIC DNA]</scope>
    <source>
        <strain evidence="2 3">PBJ7</strain>
    </source>
</reference>
<keyword evidence="3" id="KW-1185">Reference proteome</keyword>
<dbReference type="CDD" id="cd21173">
    <property type="entry name" value="NucC-like"/>
    <property type="match status" value="1"/>
</dbReference>
<dbReference type="Proteomes" id="UP000196536">
    <property type="component" value="Unassembled WGS sequence"/>
</dbReference>